<keyword evidence="1" id="KW-0812">Transmembrane</keyword>
<keyword evidence="2" id="KW-0687">Ribonucleoprotein</keyword>
<sequence>MNETLLIQTLLFIAFVLSFITNLYYSKNMKTMQKKLFEAYKDNPEVKQYIQHDLQHVSTIEAIKQLRVKYGFSIEDAKRMVDMYK</sequence>
<name>A0ABU1IXK1_9BACL</name>
<proteinExistence type="predicted"/>
<dbReference type="EMBL" id="JAVDQH010000006">
    <property type="protein sequence ID" value="MDR6243904.1"/>
    <property type="molecule type" value="Genomic_DNA"/>
</dbReference>
<keyword evidence="3" id="KW-1185">Reference proteome</keyword>
<keyword evidence="2" id="KW-0689">Ribosomal protein</keyword>
<keyword evidence="1" id="KW-1133">Transmembrane helix</keyword>
<keyword evidence="1" id="KW-0472">Membrane</keyword>
<feature type="transmembrane region" description="Helical" evidence="1">
    <location>
        <begin position="6"/>
        <end position="25"/>
    </location>
</feature>
<reference evidence="2 3" key="1">
    <citation type="submission" date="2023-07" db="EMBL/GenBank/DDBJ databases">
        <title>Genomic Encyclopedia of Type Strains, Phase IV (KMG-IV): sequencing the most valuable type-strain genomes for metagenomic binning, comparative biology and taxonomic classification.</title>
        <authorList>
            <person name="Goeker M."/>
        </authorList>
    </citation>
    <scope>NUCLEOTIDE SEQUENCE [LARGE SCALE GENOMIC DNA]</scope>
    <source>
        <strain evidence="2 3">DSM 22170</strain>
    </source>
</reference>
<dbReference type="Proteomes" id="UP001185028">
    <property type="component" value="Unassembled WGS sequence"/>
</dbReference>
<accession>A0ABU1IXK1</accession>
<organism evidence="2 3">
    <name type="scientific">Paenibacillus hunanensis</name>
    <dbReference type="NCBI Taxonomy" id="539262"/>
    <lineage>
        <taxon>Bacteria</taxon>
        <taxon>Bacillati</taxon>
        <taxon>Bacillota</taxon>
        <taxon>Bacilli</taxon>
        <taxon>Bacillales</taxon>
        <taxon>Paenibacillaceae</taxon>
        <taxon>Paenibacillus</taxon>
    </lineage>
</organism>
<evidence type="ECO:0000313" key="2">
    <source>
        <dbReference type="EMBL" id="MDR6243904.1"/>
    </source>
</evidence>
<evidence type="ECO:0000256" key="1">
    <source>
        <dbReference type="SAM" id="Phobius"/>
    </source>
</evidence>
<protein>
    <submittedName>
        <fullName evidence="2">Ribosomal protein L7/L12</fullName>
    </submittedName>
</protein>
<evidence type="ECO:0000313" key="3">
    <source>
        <dbReference type="Proteomes" id="UP001185028"/>
    </source>
</evidence>
<comment type="caution">
    <text evidence="2">The sequence shown here is derived from an EMBL/GenBank/DDBJ whole genome shotgun (WGS) entry which is preliminary data.</text>
</comment>
<gene>
    <name evidence="2" type="ORF">JOC58_001797</name>
</gene>
<dbReference type="GO" id="GO:0005840">
    <property type="term" value="C:ribosome"/>
    <property type="evidence" value="ECO:0007669"/>
    <property type="project" value="UniProtKB-KW"/>
</dbReference>
<dbReference type="RefSeq" id="WP_188775947.1">
    <property type="nucleotide sequence ID" value="NZ_BMMB01000005.1"/>
</dbReference>